<dbReference type="Gene3D" id="3.40.50.10810">
    <property type="entry name" value="Tandem AAA-ATPase domain"/>
    <property type="match status" value="2"/>
</dbReference>
<dbReference type="GO" id="GO:0004386">
    <property type="term" value="F:helicase activity"/>
    <property type="evidence" value="ECO:0007669"/>
    <property type="project" value="UniProtKB-KW"/>
</dbReference>
<dbReference type="GO" id="GO:0004519">
    <property type="term" value="F:endonuclease activity"/>
    <property type="evidence" value="ECO:0007669"/>
    <property type="project" value="InterPro"/>
</dbReference>
<dbReference type="SUPFAM" id="SSF51294">
    <property type="entry name" value="Hedgehog/intein (Hint) domain"/>
    <property type="match status" value="1"/>
</dbReference>
<feature type="region of interest" description="Disordered" evidence="3">
    <location>
        <begin position="922"/>
        <end position="942"/>
    </location>
</feature>
<dbReference type="GO" id="GO:0006281">
    <property type="term" value="P:DNA repair"/>
    <property type="evidence" value="ECO:0007669"/>
    <property type="project" value="TreeGrafter"/>
</dbReference>
<reference evidence="6 7" key="1">
    <citation type="journal article" date="2019" name="ISME J.">
        <title>Candidatus Macondimonas diazotrophica, a novel gammaproteobacterial genus dominating crude-oil-contaminated coastal sediments.</title>
        <authorList>
            <person name="Karthikeyan S."/>
            <person name="Konstantinidis K."/>
        </authorList>
    </citation>
    <scope>NUCLEOTIDE SEQUENCE [LARGE SCALE GENOMIC DNA]</scope>
    <source>
        <strain evidence="6 7">KTK01</strain>
    </source>
</reference>
<accession>A0A4Z0F6P3</accession>
<keyword evidence="2" id="KW-0347">Helicase</keyword>
<sequence>MEITFDKGLFVARIQFHERSQFKKALWDWSDELKRWTTADPANVETFTNACVGEASAIMERYLEEKNAVISESRALDTAFVGLVPEGKALYGFQNAGVEYALRRKDTLIGDDPGLGKQQPTYCKVLMADGSYTRIGDLEIGDKIASVDGTIQTVTGIFPQGFKPAYRVYFRDKTSTDCGPEHLWTVTTTQRRRKSKDPWFTATLEELLNRGITFSSGGKNVNKFEVPIPTPLNASDKKFPIDPYQLGVILGDGGLRSFRGGCCTISCFAPDADEIMASFDPKTQEEALEQYGQCRRFYVRGIQPALREVGLYRSLGRDKFIPEIYFSGSEQQRLSLLQGLMDTDGSASRNRITFHSSNHRLANDVARLVRSIGGVGIIREYDRPDKETYEKDIQVNVRLDRWCPFRINRKANQWKPASFNNRPKKAICKVERIEDQEQVCISVSHPSGLYITDDYIVTHNTTQAISVANEMFESGELEDVLILCEASQKAHWSRQWPDWTTTGLDIGVVERRVRQKNKIKRTVSIIPDTPVTVVNYDLLGQIHDWLAEQPWSLVIADECQALRNMEAQRTRYVFGDEERLIVKPAGRNKDGSFRMVRKRLEAVRAIRGDRRVFLTGTPIENRPHDLWPIIRAFDPEGLGSDYEFFIKRYCGAYWTEYGWSTSGGTNLIELQRYLRSTFMVRRTTQQALPDMPPKTRRPFFLPADDFKHVLKKSDDVFERSLDALEEHLGLRAEGETEDRMFSVWEELYTRYGDQIEDATYEEIMELVPEEASVAFEEIAKLRSELAVAKVPYIIRHVREITDAGEKVVVFFYHKVVGQALREAWGDSCGYIDGSIKPTKRQDEVDRFMEDPDCTAMFGQLHAASKGFTMTVARRAVFGELDWRPGTMKQAENRIWRISQENHCLIDHLIVESSIEVRQSHSLIEKQEQMDKALDHEESETQE</sequence>
<dbReference type="CDD" id="cd18793">
    <property type="entry name" value="SF2_C_SNF"/>
    <property type="match status" value="1"/>
</dbReference>
<dbReference type="Gene3D" id="3.10.28.10">
    <property type="entry name" value="Homing endonucleases"/>
    <property type="match status" value="1"/>
</dbReference>
<name>A0A4Z0F6P3_9GAMM</name>
<dbReference type="PANTHER" id="PTHR45766:SF6">
    <property type="entry name" value="SWI_SNF-RELATED MATRIX-ASSOCIATED ACTIN-DEPENDENT REGULATOR OF CHROMATIN SUBFAMILY A-LIKE PROTEIN 1"/>
    <property type="match status" value="1"/>
</dbReference>
<dbReference type="GO" id="GO:0005524">
    <property type="term" value="F:ATP binding"/>
    <property type="evidence" value="ECO:0007669"/>
    <property type="project" value="InterPro"/>
</dbReference>
<evidence type="ECO:0008006" key="8">
    <source>
        <dbReference type="Google" id="ProtNLM"/>
    </source>
</evidence>
<dbReference type="PROSITE" id="PS51192">
    <property type="entry name" value="HELICASE_ATP_BIND_1"/>
    <property type="match status" value="1"/>
</dbReference>
<dbReference type="RefSeq" id="WP_135282593.1">
    <property type="nucleotide sequence ID" value="NZ_SRIO01000018.1"/>
</dbReference>
<dbReference type="InterPro" id="IPR004042">
    <property type="entry name" value="Intein_endonuc_central"/>
</dbReference>
<dbReference type="InterPro" id="IPR049730">
    <property type="entry name" value="SNF2/RAD54-like_C"/>
</dbReference>
<dbReference type="GO" id="GO:0031297">
    <property type="term" value="P:replication fork processing"/>
    <property type="evidence" value="ECO:0007669"/>
    <property type="project" value="TreeGrafter"/>
</dbReference>
<dbReference type="OrthoDB" id="9772064at2"/>
<feature type="domain" description="Helicase ATP-binding" evidence="5">
    <location>
        <begin position="456"/>
        <end position="636"/>
    </location>
</feature>
<evidence type="ECO:0000256" key="3">
    <source>
        <dbReference type="SAM" id="MobiDB-lite"/>
    </source>
</evidence>
<evidence type="ECO:0000313" key="6">
    <source>
        <dbReference type="EMBL" id="TFZ81628.1"/>
    </source>
</evidence>
<feature type="domain" description="DOD-type homing endonuclease" evidence="4">
    <location>
        <begin position="245"/>
        <end position="374"/>
    </location>
</feature>
<dbReference type="PANTHER" id="PTHR45766">
    <property type="entry name" value="DNA ANNEALING HELICASE AND ENDONUCLEASE ZRANB3 FAMILY MEMBER"/>
    <property type="match status" value="1"/>
</dbReference>
<comment type="caution">
    <text evidence="6">The sequence shown here is derived from an EMBL/GenBank/DDBJ whole genome shotgun (WGS) entry which is preliminary data.</text>
</comment>
<dbReference type="Gene3D" id="2.170.16.10">
    <property type="entry name" value="Hedgehog/Intein (Hint) domain"/>
    <property type="match status" value="1"/>
</dbReference>
<dbReference type="Pfam" id="PF00176">
    <property type="entry name" value="SNF2-rel_dom"/>
    <property type="match status" value="2"/>
</dbReference>
<gene>
    <name evidence="6" type="ORF">E4680_11640</name>
</gene>
<evidence type="ECO:0000313" key="7">
    <source>
        <dbReference type="Proteomes" id="UP000297890"/>
    </source>
</evidence>
<dbReference type="Gene3D" id="3.40.50.300">
    <property type="entry name" value="P-loop containing nucleotide triphosphate hydrolases"/>
    <property type="match status" value="1"/>
</dbReference>
<protein>
    <recommendedName>
        <fullName evidence="8">DOD-type homing endonuclease domain-containing protein</fullName>
    </recommendedName>
</protein>
<keyword evidence="7" id="KW-1185">Reference proteome</keyword>
<dbReference type="EMBL" id="SRIO01000018">
    <property type="protein sequence ID" value="TFZ81628.1"/>
    <property type="molecule type" value="Genomic_DNA"/>
</dbReference>
<evidence type="ECO:0000256" key="1">
    <source>
        <dbReference type="ARBA" id="ARBA00022801"/>
    </source>
</evidence>
<dbReference type="InterPro" id="IPR004860">
    <property type="entry name" value="LAGLIDADG_dom"/>
</dbReference>
<dbReference type="Pfam" id="PF14528">
    <property type="entry name" value="LAGLIDADG_3"/>
    <property type="match status" value="1"/>
</dbReference>
<dbReference type="InterPro" id="IPR014001">
    <property type="entry name" value="Helicase_ATP-bd"/>
</dbReference>
<dbReference type="InterPro" id="IPR036844">
    <property type="entry name" value="Hint_dom_sf"/>
</dbReference>
<dbReference type="SUPFAM" id="SSF55608">
    <property type="entry name" value="Homing endonucleases"/>
    <property type="match status" value="1"/>
</dbReference>
<evidence type="ECO:0000256" key="2">
    <source>
        <dbReference type="ARBA" id="ARBA00022806"/>
    </source>
</evidence>
<dbReference type="InterPro" id="IPR038718">
    <property type="entry name" value="SNF2-like_sf"/>
</dbReference>
<feature type="compositionally biased region" description="Basic and acidic residues" evidence="3">
    <location>
        <begin position="922"/>
        <end position="935"/>
    </location>
</feature>
<dbReference type="AlphaFoldDB" id="A0A4Z0F6P3"/>
<keyword evidence="2" id="KW-0067">ATP-binding</keyword>
<keyword evidence="2" id="KW-0547">Nucleotide-binding</keyword>
<evidence type="ECO:0000259" key="4">
    <source>
        <dbReference type="PROSITE" id="PS50819"/>
    </source>
</evidence>
<organism evidence="6 7">
    <name type="scientific">Candidatus Macondimonas diazotrophica</name>
    <dbReference type="NCBI Taxonomy" id="2305248"/>
    <lineage>
        <taxon>Bacteria</taxon>
        <taxon>Pseudomonadati</taxon>
        <taxon>Pseudomonadota</taxon>
        <taxon>Gammaproteobacteria</taxon>
        <taxon>Chromatiales</taxon>
        <taxon>Ectothiorhodospiraceae</taxon>
        <taxon>Candidatus Macondimonas</taxon>
    </lineage>
</organism>
<dbReference type="GO" id="GO:0016787">
    <property type="term" value="F:hydrolase activity"/>
    <property type="evidence" value="ECO:0007669"/>
    <property type="project" value="UniProtKB-KW"/>
</dbReference>
<keyword evidence="1" id="KW-0378">Hydrolase</keyword>
<dbReference type="InterPro" id="IPR000330">
    <property type="entry name" value="SNF2_N"/>
</dbReference>
<proteinExistence type="predicted"/>
<dbReference type="InterPro" id="IPR027434">
    <property type="entry name" value="Homing_endonucl"/>
</dbReference>
<evidence type="ECO:0000259" key="5">
    <source>
        <dbReference type="PROSITE" id="PS51192"/>
    </source>
</evidence>
<dbReference type="InterPro" id="IPR027417">
    <property type="entry name" value="P-loop_NTPase"/>
</dbReference>
<dbReference type="InterPro" id="IPR001650">
    <property type="entry name" value="Helicase_C-like"/>
</dbReference>
<dbReference type="Pfam" id="PF00271">
    <property type="entry name" value="Helicase_C"/>
    <property type="match status" value="1"/>
</dbReference>
<dbReference type="SUPFAM" id="SSF52540">
    <property type="entry name" value="P-loop containing nucleoside triphosphate hydrolases"/>
    <property type="match status" value="2"/>
</dbReference>
<dbReference type="Proteomes" id="UP000297890">
    <property type="component" value="Unassembled WGS sequence"/>
</dbReference>
<dbReference type="PROSITE" id="PS50819">
    <property type="entry name" value="INTEIN_ENDONUCLEASE"/>
    <property type="match status" value="1"/>
</dbReference>